<dbReference type="EMBL" id="CP030850">
    <property type="protein sequence ID" value="AXE16254.1"/>
    <property type="molecule type" value="Genomic_DNA"/>
</dbReference>
<dbReference type="InterPro" id="IPR010982">
    <property type="entry name" value="Lambda_DNA-bd_dom_sf"/>
</dbReference>
<proteinExistence type="predicted"/>
<evidence type="ECO:0000313" key="2">
    <source>
        <dbReference type="EMBL" id="AXE16254.1"/>
    </source>
</evidence>
<dbReference type="EMBL" id="CP030850">
    <property type="protein sequence ID" value="AXE16309.1"/>
    <property type="molecule type" value="Genomic_DNA"/>
</dbReference>
<dbReference type="PROSITE" id="PS50943">
    <property type="entry name" value="HTH_CROC1"/>
    <property type="match status" value="1"/>
</dbReference>
<sequence>MPEEEKNGKDIFLQKALAHHWQLLIGLNIDLIMSQTLSTVHSKGEKVKAIRKALGLTQVEFAKKLETNQNIIPALEKGKRNLGQRVINDILATFAVSKDWWENGTGEMFLSDKHQKLIVVIDPMEISVDELRNIKGVKLVNVSS</sequence>
<protein>
    <recommendedName>
        <fullName evidence="1">HTH cro/C1-type domain-containing protein</fullName>
    </recommendedName>
</protein>
<dbReference type="OrthoDB" id="1034290at2"/>
<dbReference type="AlphaFoldDB" id="A0A344TC83"/>
<dbReference type="KEGG" id="run:DR864_00205"/>
<dbReference type="SUPFAM" id="SSF47413">
    <property type="entry name" value="lambda repressor-like DNA-binding domains"/>
    <property type="match status" value="1"/>
</dbReference>
<feature type="domain" description="HTH cro/C1-type" evidence="1">
    <location>
        <begin position="47"/>
        <end position="101"/>
    </location>
</feature>
<dbReference type="SMART" id="SM00530">
    <property type="entry name" value="HTH_XRE"/>
    <property type="match status" value="1"/>
</dbReference>
<dbReference type="Pfam" id="PF12844">
    <property type="entry name" value="HTH_19"/>
    <property type="match status" value="1"/>
</dbReference>
<dbReference type="GO" id="GO:0003677">
    <property type="term" value="F:DNA binding"/>
    <property type="evidence" value="ECO:0007669"/>
    <property type="project" value="InterPro"/>
</dbReference>
<reference evidence="2 4" key="1">
    <citation type="submission" date="2018-07" db="EMBL/GenBank/DDBJ databases">
        <title>Genome sequencing of Runella.</title>
        <authorList>
            <person name="Baek M.-G."/>
            <person name="Yi H."/>
        </authorList>
    </citation>
    <scope>NUCLEOTIDE SEQUENCE [LARGE SCALE GENOMIC DNA]</scope>
    <source>
        <strain evidence="2 4">HYN0085</strain>
    </source>
</reference>
<dbReference type="CDD" id="cd00093">
    <property type="entry name" value="HTH_XRE"/>
    <property type="match status" value="1"/>
</dbReference>
<dbReference type="Proteomes" id="UP000251993">
    <property type="component" value="Chromosome"/>
</dbReference>
<evidence type="ECO:0000313" key="3">
    <source>
        <dbReference type="EMBL" id="AXE16309.1"/>
    </source>
</evidence>
<dbReference type="KEGG" id="run:DR864_00480"/>
<keyword evidence="4" id="KW-1185">Reference proteome</keyword>
<organism evidence="2 4">
    <name type="scientific">Runella rosea</name>
    <dbReference type="NCBI Taxonomy" id="2259595"/>
    <lineage>
        <taxon>Bacteria</taxon>
        <taxon>Pseudomonadati</taxon>
        <taxon>Bacteroidota</taxon>
        <taxon>Cytophagia</taxon>
        <taxon>Cytophagales</taxon>
        <taxon>Spirosomataceae</taxon>
        <taxon>Runella</taxon>
    </lineage>
</organism>
<dbReference type="InterPro" id="IPR001387">
    <property type="entry name" value="Cro/C1-type_HTH"/>
</dbReference>
<dbReference type="RefSeq" id="WP_114065075.1">
    <property type="nucleotide sequence ID" value="NZ_CP030850.1"/>
</dbReference>
<name>A0A344TC83_9BACT</name>
<evidence type="ECO:0000259" key="1">
    <source>
        <dbReference type="PROSITE" id="PS50943"/>
    </source>
</evidence>
<dbReference type="Gene3D" id="1.10.260.40">
    <property type="entry name" value="lambda repressor-like DNA-binding domains"/>
    <property type="match status" value="1"/>
</dbReference>
<accession>A0A344TC83</accession>
<gene>
    <name evidence="2" type="ORF">DR864_00205</name>
    <name evidence="3" type="ORF">DR864_00480</name>
</gene>
<evidence type="ECO:0000313" key="4">
    <source>
        <dbReference type="Proteomes" id="UP000251993"/>
    </source>
</evidence>